<dbReference type="Proteomes" id="UP000235786">
    <property type="component" value="Unassembled WGS sequence"/>
</dbReference>
<dbReference type="AlphaFoldDB" id="A0A2J6SBK8"/>
<evidence type="ECO:0000313" key="1">
    <source>
        <dbReference type="EMBL" id="PMD48159.1"/>
    </source>
</evidence>
<dbReference type="STRING" id="1149755.A0A2J6SBK8"/>
<protein>
    <submittedName>
        <fullName evidence="1">Uncharacterized protein</fullName>
    </submittedName>
</protein>
<reference evidence="1 2" key="1">
    <citation type="submission" date="2016-04" db="EMBL/GenBank/DDBJ databases">
        <title>A degradative enzymes factory behind the ericoid mycorrhizal symbiosis.</title>
        <authorList>
            <consortium name="DOE Joint Genome Institute"/>
            <person name="Martino E."/>
            <person name="Morin E."/>
            <person name="Grelet G."/>
            <person name="Kuo A."/>
            <person name="Kohler A."/>
            <person name="Daghino S."/>
            <person name="Barry K."/>
            <person name="Choi C."/>
            <person name="Cichocki N."/>
            <person name="Clum A."/>
            <person name="Copeland A."/>
            <person name="Hainaut M."/>
            <person name="Haridas S."/>
            <person name="Labutti K."/>
            <person name="Lindquist E."/>
            <person name="Lipzen A."/>
            <person name="Khouja H.-R."/>
            <person name="Murat C."/>
            <person name="Ohm R."/>
            <person name="Olson A."/>
            <person name="Spatafora J."/>
            <person name="Veneault-Fourrey C."/>
            <person name="Henrissat B."/>
            <person name="Grigoriev I."/>
            <person name="Martin F."/>
            <person name="Perotto S."/>
        </authorList>
    </citation>
    <scope>NUCLEOTIDE SEQUENCE [LARGE SCALE GENOMIC DNA]</scope>
    <source>
        <strain evidence="1 2">F</strain>
    </source>
</reference>
<dbReference type="OrthoDB" id="5357734at2759"/>
<dbReference type="Pfam" id="PF11374">
    <property type="entry name" value="DUF3176"/>
    <property type="match status" value="1"/>
</dbReference>
<gene>
    <name evidence="1" type="ORF">L207DRAFT_505205</name>
</gene>
<sequence>MATANNGNQEFGGNFHIEGSRHSFFSLFCMAGSIAILYTSDGQPVQDWKLSPTVFLALFTTGANMSLRFAFNQGVKISWWYSALNGSTVRDLHHLWLYGDTFWSALFSGKNFNLVALASVATTLVVIDQPLIQRASTVVPSIHLHSVQVVAQIAPEIPWGYTGYQIGRGGEEQLMTGPMISAFNDFNSKNPIVTKFSGCTGTCTGAVNAGGLATQCSTISGPVTYLLQADNDEGGGIPESIYMPESPFGVNFTLEAAESETNGTSISMTVWYTNNATLDCTGTMTLRTCSLRPATLRYPITLEGNVLSLGNIINDSVVQSFQPVSPDWISIDGGSDYNRWTLGGLYVAANNLFASNATYQFPGGYGSVVYLPDTLSNQFFQLPPSIASNESLSIYNETIPEVCTSNWADPTTYILSSINELAFRVSLLSAGIEFRNTSQVPASQTLEMLESPPSTYSTRSIVIFPEVRSWAHSLFCW</sequence>
<dbReference type="PANTHER" id="PTHR37576:SF2">
    <property type="entry name" value="DEFECT AT LOW TEMPERATURE PROTEIN 1"/>
    <property type="match status" value="1"/>
</dbReference>
<accession>A0A2J6SBK8</accession>
<dbReference type="PANTHER" id="PTHR37576">
    <property type="entry name" value="DEFECT AT LOW TEMPERATURE PROTEIN 1"/>
    <property type="match status" value="1"/>
</dbReference>
<keyword evidence="2" id="KW-1185">Reference proteome</keyword>
<name>A0A2J6SBK8_HYAVF</name>
<proteinExistence type="predicted"/>
<evidence type="ECO:0000313" key="2">
    <source>
        <dbReference type="Proteomes" id="UP000235786"/>
    </source>
</evidence>
<organism evidence="1 2">
    <name type="scientific">Hyaloscypha variabilis (strain UAMH 11265 / GT02V1 / F)</name>
    <name type="common">Meliniomyces variabilis</name>
    <dbReference type="NCBI Taxonomy" id="1149755"/>
    <lineage>
        <taxon>Eukaryota</taxon>
        <taxon>Fungi</taxon>
        <taxon>Dikarya</taxon>
        <taxon>Ascomycota</taxon>
        <taxon>Pezizomycotina</taxon>
        <taxon>Leotiomycetes</taxon>
        <taxon>Helotiales</taxon>
        <taxon>Hyaloscyphaceae</taxon>
        <taxon>Hyaloscypha</taxon>
        <taxon>Hyaloscypha variabilis</taxon>
    </lineage>
</organism>
<dbReference type="EMBL" id="KZ613937">
    <property type="protein sequence ID" value="PMD48159.1"/>
    <property type="molecule type" value="Genomic_DNA"/>
</dbReference>
<dbReference type="InterPro" id="IPR021514">
    <property type="entry name" value="DUF3176"/>
</dbReference>